<dbReference type="EnsemblPlants" id="Pp3c12_15060V3.3">
    <property type="protein sequence ID" value="PAC:32974690.CDS.1"/>
    <property type="gene ID" value="Pp3c12_15060"/>
</dbReference>
<feature type="transmembrane region" description="Helical" evidence="2">
    <location>
        <begin position="34"/>
        <end position="60"/>
    </location>
</feature>
<dbReference type="EnsemblPlants" id="Pp3c12_15060V3.1">
    <property type="protein sequence ID" value="PAC:32974688.CDS.1"/>
    <property type="gene ID" value="Pp3c12_15060"/>
</dbReference>
<accession>A0A2K1JQX1</accession>
<dbReference type="Proteomes" id="UP000006727">
    <property type="component" value="Chromosome 12"/>
</dbReference>
<evidence type="ECO:0000313" key="4">
    <source>
        <dbReference type="EnsemblPlants" id="PAC:32974688.CDS.1"/>
    </source>
</evidence>
<dbReference type="PaxDb" id="3218-PP1S70_119V6.1"/>
<dbReference type="EMBL" id="ABEU02000012">
    <property type="protein sequence ID" value="PNR43933.1"/>
    <property type="molecule type" value="Genomic_DNA"/>
</dbReference>
<dbReference type="Gramene" id="Pp3c12_15060V3.3">
    <property type="protein sequence ID" value="PAC:32974690.CDS.1"/>
    <property type="gene ID" value="Pp3c12_15060"/>
</dbReference>
<reference evidence="3 5" key="2">
    <citation type="journal article" date="2018" name="Plant J.">
        <title>The Physcomitrella patens chromosome-scale assembly reveals moss genome structure and evolution.</title>
        <authorList>
            <person name="Lang D."/>
            <person name="Ullrich K.K."/>
            <person name="Murat F."/>
            <person name="Fuchs J."/>
            <person name="Jenkins J."/>
            <person name="Haas F.B."/>
            <person name="Piednoel M."/>
            <person name="Gundlach H."/>
            <person name="Van Bel M."/>
            <person name="Meyberg R."/>
            <person name="Vives C."/>
            <person name="Morata J."/>
            <person name="Symeonidi A."/>
            <person name="Hiss M."/>
            <person name="Muchero W."/>
            <person name="Kamisugi Y."/>
            <person name="Saleh O."/>
            <person name="Blanc G."/>
            <person name="Decker E.L."/>
            <person name="van Gessel N."/>
            <person name="Grimwood J."/>
            <person name="Hayes R.D."/>
            <person name="Graham S.W."/>
            <person name="Gunter L.E."/>
            <person name="McDaniel S.F."/>
            <person name="Hoernstein S.N.W."/>
            <person name="Larsson A."/>
            <person name="Li F.W."/>
            <person name="Perroud P.F."/>
            <person name="Phillips J."/>
            <person name="Ranjan P."/>
            <person name="Rokshar D.S."/>
            <person name="Rothfels C.J."/>
            <person name="Schneider L."/>
            <person name="Shu S."/>
            <person name="Stevenson D.W."/>
            <person name="Thummler F."/>
            <person name="Tillich M."/>
            <person name="Villarreal Aguilar J.C."/>
            <person name="Widiez T."/>
            <person name="Wong G.K."/>
            <person name="Wymore A."/>
            <person name="Zhang Y."/>
            <person name="Zimmer A.D."/>
            <person name="Quatrano R.S."/>
            <person name="Mayer K.F.X."/>
            <person name="Goodstein D."/>
            <person name="Casacuberta J.M."/>
            <person name="Vandepoele K."/>
            <person name="Reski R."/>
            <person name="Cuming A.C."/>
            <person name="Tuskan G.A."/>
            <person name="Maumus F."/>
            <person name="Salse J."/>
            <person name="Schmutz J."/>
            <person name="Rensing S.A."/>
        </authorList>
    </citation>
    <scope>NUCLEOTIDE SEQUENCE [LARGE SCALE GENOMIC DNA]</scope>
    <source>
        <strain evidence="4 5">cv. Gransden 2004</strain>
    </source>
</reference>
<evidence type="ECO:0000313" key="5">
    <source>
        <dbReference type="Proteomes" id="UP000006727"/>
    </source>
</evidence>
<feature type="region of interest" description="Disordered" evidence="1">
    <location>
        <begin position="1"/>
        <end position="23"/>
    </location>
</feature>
<keyword evidence="2" id="KW-1133">Transmembrane helix</keyword>
<dbReference type="Gramene" id="Pp3c12_15060V3.2">
    <property type="protein sequence ID" value="PAC:32974689.CDS.1"/>
    <property type="gene ID" value="Pp3c12_15060"/>
</dbReference>
<keyword evidence="2" id="KW-0472">Membrane</keyword>
<organism evidence="3">
    <name type="scientific">Physcomitrium patens</name>
    <name type="common">Spreading-leaved earth moss</name>
    <name type="synonym">Physcomitrella patens</name>
    <dbReference type="NCBI Taxonomy" id="3218"/>
    <lineage>
        <taxon>Eukaryota</taxon>
        <taxon>Viridiplantae</taxon>
        <taxon>Streptophyta</taxon>
        <taxon>Embryophyta</taxon>
        <taxon>Bryophyta</taxon>
        <taxon>Bryophytina</taxon>
        <taxon>Bryopsida</taxon>
        <taxon>Funariidae</taxon>
        <taxon>Funariales</taxon>
        <taxon>Funariaceae</taxon>
        <taxon>Physcomitrium</taxon>
    </lineage>
</organism>
<sequence length="153" mass="16753">MAQSGGISGPSSDDVGTSNPSINLRGDSSRNVPIYVLFLIMLSSGIFTLIFLWICVQYVYHKRMVRQALRDLEQIFVVERAWEAEGMERTQQETPSQPDGITPNAPKLSSDGKGCDNKVELTYVVMAGEDQPTFLARPLSTSQESTVAPKAAV</sequence>
<dbReference type="EnsemblPlants" id="Pp3c12_15060V3.2">
    <property type="protein sequence ID" value="PAC:32974689.CDS.1"/>
    <property type="gene ID" value="Pp3c12_15060"/>
</dbReference>
<proteinExistence type="predicted"/>
<evidence type="ECO:0000313" key="3">
    <source>
        <dbReference type="EMBL" id="PNR43933.1"/>
    </source>
</evidence>
<dbReference type="OrthoDB" id="770444at2759"/>
<evidence type="ECO:0000256" key="1">
    <source>
        <dbReference type="SAM" id="MobiDB-lite"/>
    </source>
</evidence>
<dbReference type="EnsemblPlants" id="Pp3c12_15060V3.4">
    <property type="protein sequence ID" value="PAC:32974691.CDS.1"/>
    <property type="gene ID" value="Pp3c12_15060"/>
</dbReference>
<dbReference type="RefSeq" id="XP_024389889.1">
    <property type="nucleotide sequence ID" value="XM_024534121.2"/>
</dbReference>
<dbReference type="Gramene" id="Pp3c12_15060V3.1">
    <property type="protein sequence ID" value="PAC:32974688.CDS.1"/>
    <property type="gene ID" value="Pp3c12_15060"/>
</dbReference>
<evidence type="ECO:0000256" key="2">
    <source>
        <dbReference type="SAM" id="Phobius"/>
    </source>
</evidence>
<gene>
    <name evidence="4" type="primary">LOC112289160</name>
    <name evidence="3" type="ORF">PHYPA_016316</name>
</gene>
<keyword evidence="2" id="KW-0812">Transmembrane</keyword>
<name>A0A2K1JQX1_PHYPA</name>
<feature type="compositionally biased region" description="Polar residues" evidence="1">
    <location>
        <begin position="1"/>
        <end position="22"/>
    </location>
</feature>
<reference evidence="3 5" key="1">
    <citation type="journal article" date="2008" name="Science">
        <title>The Physcomitrella genome reveals evolutionary insights into the conquest of land by plants.</title>
        <authorList>
            <person name="Rensing S."/>
            <person name="Lang D."/>
            <person name="Zimmer A."/>
            <person name="Terry A."/>
            <person name="Salamov A."/>
            <person name="Shapiro H."/>
            <person name="Nishiyama T."/>
            <person name="Perroud P.-F."/>
            <person name="Lindquist E."/>
            <person name="Kamisugi Y."/>
            <person name="Tanahashi T."/>
            <person name="Sakakibara K."/>
            <person name="Fujita T."/>
            <person name="Oishi K."/>
            <person name="Shin-I T."/>
            <person name="Kuroki Y."/>
            <person name="Toyoda A."/>
            <person name="Suzuki Y."/>
            <person name="Hashimoto A."/>
            <person name="Yamaguchi K."/>
            <person name="Sugano A."/>
            <person name="Kohara Y."/>
            <person name="Fujiyama A."/>
            <person name="Anterola A."/>
            <person name="Aoki S."/>
            <person name="Ashton N."/>
            <person name="Barbazuk W.B."/>
            <person name="Barker E."/>
            <person name="Bennetzen J."/>
            <person name="Bezanilla M."/>
            <person name="Blankenship R."/>
            <person name="Cho S.H."/>
            <person name="Dutcher S."/>
            <person name="Estelle M."/>
            <person name="Fawcett J.A."/>
            <person name="Gundlach H."/>
            <person name="Hanada K."/>
            <person name="Heyl A."/>
            <person name="Hicks K.A."/>
            <person name="Hugh J."/>
            <person name="Lohr M."/>
            <person name="Mayer K."/>
            <person name="Melkozernov A."/>
            <person name="Murata T."/>
            <person name="Nelson D."/>
            <person name="Pils B."/>
            <person name="Prigge M."/>
            <person name="Reiss B."/>
            <person name="Renner T."/>
            <person name="Rombauts S."/>
            <person name="Rushton P."/>
            <person name="Sanderfoot A."/>
            <person name="Schween G."/>
            <person name="Shiu S.-H."/>
            <person name="Stueber K."/>
            <person name="Theodoulou F.L."/>
            <person name="Tu H."/>
            <person name="Van de Peer Y."/>
            <person name="Verrier P.J."/>
            <person name="Waters E."/>
            <person name="Wood A."/>
            <person name="Yang L."/>
            <person name="Cove D."/>
            <person name="Cuming A."/>
            <person name="Hasebe M."/>
            <person name="Lucas S."/>
            <person name="Mishler D.B."/>
            <person name="Reski R."/>
            <person name="Grigoriev I."/>
            <person name="Quatrano R.S."/>
            <person name="Boore J.L."/>
        </authorList>
    </citation>
    <scope>NUCLEOTIDE SEQUENCE [LARGE SCALE GENOMIC DNA]</scope>
    <source>
        <strain evidence="4 5">cv. Gransden 2004</strain>
    </source>
</reference>
<keyword evidence="5" id="KW-1185">Reference proteome</keyword>
<dbReference type="AlphaFoldDB" id="A0A2K1JQX1"/>
<feature type="region of interest" description="Disordered" evidence="1">
    <location>
        <begin position="87"/>
        <end position="114"/>
    </location>
</feature>
<dbReference type="GeneID" id="112289160"/>
<reference evidence="4" key="3">
    <citation type="submission" date="2020-12" db="UniProtKB">
        <authorList>
            <consortium name="EnsemblPlants"/>
        </authorList>
    </citation>
    <scope>IDENTIFICATION</scope>
</reference>
<dbReference type="Gramene" id="Pp3c12_15060V3.4">
    <property type="protein sequence ID" value="PAC:32974691.CDS.1"/>
    <property type="gene ID" value="Pp3c12_15060"/>
</dbReference>
<protein>
    <submittedName>
        <fullName evidence="3 4">Uncharacterized protein</fullName>
    </submittedName>
</protein>